<dbReference type="EMBL" id="CP017248">
    <property type="protein sequence ID" value="AOR32474.1"/>
    <property type="molecule type" value="Genomic_DNA"/>
</dbReference>
<evidence type="ECO:0000313" key="3">
    <source>
        <dbReference type="Proteomes" id="UP000094960"/>
    </source>
</evidence>
<sequence>MGRVAREQDPPGPEAVREARARPEAGGPAQLRDVLGAQVRVRGHQHADAVQGQVGFGALREAGLQLEVVRAGERAQGDAGAVGSRERVPVAAVQAGQPYVRNQERRGVDRLAGHADADRAPDHRVSAVRRHDVPRAGGRTVGEPHGHALGVLSQAGHPAPEGNRAARLHQPRVQHLLRAPLRDHPRLGERRALVRLDLLEHRLFADPLAVLPDHPRRIGTARRPDRLQYAQVVEDFQGAGLDPLAAGAGEQGPRPLHHQSVHAPAGEVDAEGQAGGARAHDQDIHRESP</sequence>
<feature type="region of interest" description="Disordered" evidence="1">
    <location>
        <begin position="241"/>
        <end position="289"/>
    </location>
</feature>
<dbReference type="Proteomes" id="UP000094960">
    <property type="component" value="Chromosome"/>
</dbReference>
<protein>
    <submittedName>
        <fullName evidence="2">Uncharacterized protein</fullName>
    </submittedName>
</protein>
<gene>
    <name evidence="2" type="ORF">BFF78_16630</name>
</gene>
<proteinExistence type="predicted"/>
<reference evidence="3" key="1">
    <citation type="submission" date="2016-09" db="EMBL/GenBank/DDBJ databases">
        <title>Streptomyces puniciscabiei strain:TW1S1 Genome sequencing and assembly.</title>
        <authorList>
            <person name="Kim M.-K."/>
            <person name="Kim S.B."/>
        </authorList>
    </citation>
    <scope>NUCLEOTIDE SEQUENCE [LARGE SCALE GENOMIC DNA]</scope>
    <source>
        <strain evidence="3">TW1S1</strain>
    </source>
</reference>
<name>A0A1D7YAE5_9ACTN</name>
<evidence type="ECO:0000313" key="2">
    <source>
        <dbReference type="EMBL" id="AOR32474.1"/>
    </source>
</evidence>
<feature type="compositionally biased region" description="Basic and acidic residues" evidence="1">
    <location>
        <begin position="278"/>
        <end position="289"/>
    </location>
</feature>
<feature type="compositionally biased region" description="Basic and acidic residues" evidence="1">
    <location>
        <begin position="1"/>
        <end position="23"/>
    </location>
</feature>
<dbReference type="AlphaFoldDB" id="A0A1D7YAE5"/>
<dbReference type="KEGG" id="spun:BFF78_16630"/>
<keyword evidence="3" id="KW-1185">Reference proteome</keyword>
<feature type="region of interest" description="Disordered" evidence="1">
    <location>
        <begin position="1"/>
        <end position="29"/>
    </location>
</feature>
<organism evidence="2 3">
    <name type="scientific">Streptomyces fodineus</name>
    <dbReference type="NCBI Taxonomy" id="1904616"/>
    <lineage>
        <taxon>Bacteria</taxon>
        <taxon>Bacillati</taxon>
        <taxon>Actinomycetota</taxon>
        <taxon>Actinomycetes</taxon>
        <taxon>Kitasatosporales</taxon>
        <taxon>Streptomycetaceae</taxon>
        <taxon>Streptomyces</taxon>
    </lineage>
</organism>
<evidence type="ECO:0000256" key="1">
    <source>
        <dbReference type="SAM" id="MobiDB-lite"/>
    </source>
</evidence>
<accession>A0A1D7YAE5</accession>